<dbReference type="AlphaFoldDB" id="A0A2S8FVK8"/>
<name>A0A2S8FVK8_9BACT</name>
<comment type="caution">
    <text evidence="2">The sequence shown here is derived from an EMBL/GenBank/DDBJ whole genome shotgun (WGS) entry which is preliminary data.</text>
</comment>
<feature type="domain" description="Peptidase C39-like" evidence="1">
    <location>
        <begin position="6"/>
        <end position="193"/>
    </location>
</feature>
<reference evidence="2 3" key="1">
    <citation type="submission" date="2018-02" db="EMBL/GenBank/DDBJ databases">
        <title>Comparative genomes isolates from brazilian mangrove.</title>
        <authorList>
            <person name="Araujo J.E."/>
            <person name="Taketani R.G."/>
            <person name="Silva M.C.P."/>
            <person name="Loureco M.V."/>
            <person name="Andreote F.D."/>
        </authorList>
    </citation>
    <scope>NUCLEOTIDE SEQUENCE [LARGE SCALE GENOMIC DNA]</scope>
    <source>
        <strain evidence="2 3">Hex-1 MGV</strain>
    </source>
</reference>
<dbReference type="RefSeq" id="WP_105329512.1">
    <property type="nucleotide sequence ID" value="NZ_PUHY01000006.1"/>
</dbReference>
<evidence type="ECO:0000259" key="1">
    <source>
        <dbReference type="Pfam" id="PF13529"/>
    </source>
</evidence>
<dbReference type="EMBL" id="PUHY01000006">
    <property type="protein sequence ID" value="PQO36222.1"/>
    <property type="molecule type" value="Genomic_DNA"/>
</dbReference>
<sequence>MAHPFDFEILPQPDDTTCGPTSLHAVYQYFGLNLDLHHLISEVPSLEQGGTLGVMLGIDALKRGFSATIYTYNLEVFDPIWFSRSYDLIERLESQMAVKDAARLHLASKAYVEFLSLGGKIKMRDLNAMLISRYLHQSIPILTGLSSTYLYSGPREHGIKNTPDDVRGLPQGHFVVLYGMNENQDRVYVADPYLPNPLGEMHHYPVSFDRLVCSILLGILTYDSNLLVIEPKKSGTSAGSGKRA</sequence>
<evidence type="ECO:0000313" key="3">
    <source>
        <dbReference type="Proteomes" id="UP000238322"/>
    </source>
</evidence>
<dbReference type="InterPro" id="IPR039564">
    <property type="entry name" value="Peptidase_C39-like"/>
</dbReference>
<gene>
    <name evidence="2" type="ORF">C5Y83_09915</name>
</gene>
<dbReference type="Proteomes" id="UP000238322">
    <property type="component" value="Unassembled WGS sequence"/>
</dbReference>
<protein>
    <recommendedName>
        <fullName evidence="1">Peptidase C39-like domain-containing protein</fullName>
    </recommendedName>
</protein>
<accession>A0A2S8FVK8</accession>
<organism evidence="2 3">
    <name type="scientific">Blastopirellula marina</name>
    <dbReference type="NCBI Taxonomy" id="124"/>
    <lineage>
        <taxon>Bacteria</taxon>
        <taxon>Pseudomonadati</taxon>
        <taxon>Planctomycetota</taxon>
        <taxon>Planctomycetia</taxon>
        <taxon>Pirellulales</taxon>
        <taxon>Pirellulaceae</taxon>
        <taxon>Blastopirellula</taxon>
    </lineage>
</organism>
<dbReference type="Pfam" id="PF13529">
    <property type="entry name" value="Peptidase_C39_2"/>
    <property type="match status" value="1"/>
</dbReference>
<dbReference type="Gene3D" id="3.90.70.10">
    <property type="entry name" value="Cysteine proteinases"/>
    <property type="match status" value="1"/>
</dbReference>
<proteinExistence type="predicted"/>
<evidence type="ECO:0000313" key="2">
    <source>
        <dbReference type="EMBL" id="PQO36222.1"/>
    </source>
</evidence>
<dbReference type="OrthoDB" id="9805906at2"/>